<feature type="region of interest" description="Disordered" evidence="18">
    <location>
        <begin position="58"/>
        <end position="92"/>
    </location>
</feature>
<dbReference type="Bgee" id="ENSMGAG00000006904">
    <property type="expression patterns" value="Expressed in pancreas and 17 other cell types or tissues"/>
</dbReference>
<keyword evidence="17" id="KW-0175">Coiled coil</keyword>
<dbReference type="GO" id="GO:0005509">
    <property type="term" value="F:calcium ion binding"/>
    <property type="evidence" value="ECO:0007669"/>
    <property type="project" value="InterPro"/>
</dbReference>
<evidence type="ECO:0000256" key="18">
    <source>
        <dbReference type="SAM" id="MobiDB-lite"/>
    </source>
</evidence>
<keyword evidence="6" id="KW-0963">Cytoplasm</keyword>
<evidence type="ECO:0000256" key="2">
    <source>
        <dbReference type="ARBA" id="ARBA00004496"/>
    </source>
</evidence>
<evidence type="ECO:0000256" key="6">
    <source>
        <dbReference type="ARBA" id="ARBA00022490"/>
    </source>
</evidence>
<dbReference type="FunFam" id="1.10.238.10:FF:000045">
    <property type="entry name" value="Nucleobindin 2"/>
    <property type="match status" value="1"/>
</dbReference>
<evidence type="ECO:0000259" key="19">
    <source>
        <dbReference type="PROSITE" id="PS50222"/>
    </source>
</evidence>
<dbReference type="GO" id="GO:0005085">
    <property type="term" value="F:guanyl-nucleotide exchange factor activity"/>
    <property type="evidence" value="ECO:0007669"/>
    <property type="project" value="UniProtKB-KW"/>
</dbReference>
<gene>
    <name evidence="20" type="primary">LOC100548286</name>
</gene>
<evidence type="ECO:0000256" key="14">
    <source>
        <dbReference type="ARBA" id="ARBA00023034"/>
    </source>
</evidence>
<keyword evidence="10" id="KW-0479">Metal-binding</keyword>
<dbReference type="PROSITE" id="PS00018">
    <property type="entry name" value="EF_HAND_1"/>
    <property type="match status" value="2"/>
</dbReference>
<feature type="coiled-coil region" evidence="17">
    <location>
        <begin position="205"/>
        <end position="260"/>
    </location>
</feature>
<dbReference type="InParanoid" id="A0A803YPI9"/>
<evidence type="ECO:0000256" key="3">
    <source>
        <dbReference type="ARBA" id="ARBA00004555"/>
    </source>
</evidence>
<name>A0A803YPI9_MELGA</name>
<organism evidence="20 21">
    <name type="scientific">Meleagris gallopavo</name>
    <name type="common">Wild turkey</name>
    <dbReference type="NCBI Taxonomy" id="9103"/>
    <lineage>
        <taxon>Eukaryota</taxon>
        <taxon>Metazoa</taxon>
        <taxon>Chordata</taxon>
        <taxon>Craniata</taxon>
        <taxon>Vertebrata</taxon>
        <taxon>Euteleostomi</taxon>
        <taxon>Archelosauria</taxon>
        <taxon>Archosauria</taxon>
        <taxon>Dinosauria</taxon>
        <taxon>Saurischia</taxon>
        <taxon>Theropoda</taxon>
        <taxon>Coelurosauria</taxon>
        <taxon>Aves</taxon>
        <taxon>Neognathae</taxon>
        <taxon>Galloanserae</taxon>
        <taxon>Galliformes</taxon>
        <taxon>Phasianidae</taxon>
        <taxon>Meleagridinae</taxon>
        <taxon>Meleagris</taxon>
    </lineage>
</organism>
<protein>
    <recommendedName>
        <fullName evidence="19">EF-hand domain-containing protein</fullName>
    </recommendedName>
</protein>
<keyword evidence="9" id="KW-0344">Guanine-nucleotide releasing factor</keyword>
<dbReference type="PANTHER" id="PTHR19237:SF22">
    <property type="entry name" value="NUCLEOBINDIN-2"/>
    <property type="match status" value="1"/>
</dbReference>
<reference evidence="20" key="3">
    <citation type="submission" date="2025-09" db="UniProtKB">
        <authorList>
            <consortium name="Ensembl"/>
        </authorList>
    </citation>
    <scope>IDENTIFICATION</scope>
</reference>
<feature type="domain" description="EF-hand" evidence="19">
    <location>
        <begin position="107"/>
        <end position="142"/>
    </location>
</feature>
<accession>A0A803YPI9</accession>
<evidence type="ECO:0000256" key="10">
    <source>
        <dbReference type="ARBA" id="ARBA00022723"/>
    </source>
</evidence>
<feature type="compositionally biased region" description="Basic and acidic residues" evidence="18">
    <location>
        <begin position="58"/>
        <end position="77"/>
    </location>
</feature>
<keyword evidence="11" id="KW-0732">Signal</keyword>
<dbReference type="PROSITE" id="PS50222">
    <property type="entry name" value="EF_HAND_2"/>
    <property type="match status" value="1"/>
</dbReference>
<evidence type="ECO:0000256" key="11">
    <source>
        <dbReference type="ARBA" id="ARBA00022729"/>
    </source>
</evidence>
<dbReference type="Gene3D" id="1.10.238.10">
    <property type="entry name" value="EF-hand"/>
    <property type="match status" value="1"/>
</dbReference>
<reference evidence="20" key="2">
    <citation type="submission" date="2025-08" db="UniProtKB">
        <authorList>
            <consortium name="Ensembl"/>
        </authorList>
    </citation>
    <scope>IDENTIFICATION</scope>
</reference>
<evidence type="ECO:0000313" key="20">
    <source>
        <dbReference type="Ensembl" id="ENSMGAP00000033687.1"/>
    </source>
</evidence>
<dbReference type="GO" id="GO:0070062">
    <property type="term" value="C:extracellular exosome"/>
    <property type="evidence" value="ECO:0007669"/>
    <property type="project" value="TreeGrafter"/>
</dbReference>
<dbReference type="InterPro" id="IPR057576">
    <property type="entry name" value="NUCB1_N"/>
</dbReference>
<dbReference type="InterPro" id="IPR002048">
    <property type="entry name" value="EF_hand_dom"/>
</dbReference>
<dbReference type="AlphaFoldDB" id="A0A803YPI9"/>
<keyword evidence="15" id="KW-0238">DNA-binding</keyword>
<sequence>LLKQFEHLNHQNPDTFEPKDLDMLIKAATSDLENYDKTRHEEFKKYEMMKEHERREYLKTLDEEKRQREESKFEEMKKKHGDHPKVHHPGSKDQLKEVWEEADGLDPNEFDPKTFFKLHDVNNDRFLDEQELEALFTKELEKVYDPKNEEDDMVEMEEERLRMREHVMNEVDINKDRLVTLEEFLWEVMRMYSKYQQQLFTEDELKEFESHISQQEDQLRKKAEELQKQKEELQRQQDQLQAQKQELQQVVKQMEQKKLQQANPPAGPAGELKFQPRTYLSVKFVYFRISDITVIKNTFSVQTIIM</sequence>
<evidence type="ECO:0000256" key="8">
    <source>
        <dbReference type="ARBA" id="ARBA00022553"/>
    </source>
</evidence>
<keyword evidence="8" id="KW-0597">Phosphoprotein</keyword>
<evidence type="ECO:0000313" key="21">
    <source>
        <dbReference type="Proteomes" id="UP000001645"/>
    </source>
</evidence>
<keyword evidence="16" id="KW-0472">Membrane</keyword>
<dbReference type="PANTHER" id="PTHR19237">
    <property type="entry name" value="NUCLEOBINDIN"/>
    <property type="match status" value="1"/>
</dbReference>
<evidence type="ECO:0000256" key="4">
    <source>
        <dbReference type="ARBA" id="ARBA00004613"/>
    </source>
</evidence>
<feature type="compositionally biased region" description="Basic residues" evidence="18">
    <location>
        <begin position="78"/>
        <end position="89"/>
    </location>
</feature>
<dbReference type="GO" id="GO:0005793">
    <property type="term" value="C:endoplasmic reticulum-Golgi intermediate compartment"/>
    <property type="evidence" value="ECO:0007669"/>
    <property type="project" value="TreeGrafter"/>
</dbReference>
<keyword evidence="7" id="KW-0964">Secreted</keyword>
<evidence type="ECO:0000256" key="15">
    <source>
        <dbReference type="ARBA" id="ARBA00023125"/>
    </source>
</evidence>
<evidence type="ECO:0000256" key="17">
    <source>
        <dbReference type="SAM" id="Coils"/>
    </source>
</evidence>
<keyword evidence="13" id="KW-0106">Calcium</keyword>
<dbReference type="SUPFAM" id="SSF47473">
    <property type="entry name" value="EF-hand"/>
    <property type="match status" value="1"/>
</dbReference>
<reference evidence="20 21" key="1">
    <citation type="journal article" date="2010" name="PLoS Biol.">
        <title>Multi-platform next-generation sequencing of the domestic turkey (Meleagris gallopavo): genome assembly and analysis.</title>
        <authorList>
            <person name="Dalloul R.A."/>
            <person name="Long J.A."/>
            <person name="Zimin A.V."/>
            <person name="Aslam L."/>
            <person name="Beal K."/>
            <person name="Blomberg L.A."/>
            <person name="Bouffard P."/>
            <person name="Burt D.W."/>
            <person name="Crasta O."/>
            <person name="Crooijmans R.P."/>
            <person name="Cooper K."/>
            <person name="Coulombe R.A."/>
            <person name="De S."/>
            <person name="Delany M.E."/>
            <person name="Dodgson J.B."/>
            <person name="Dong J.J."/>
            <person name="Evans C."/>
            <person name="Frederickson K.M."/>
            <person name="Flicek P."/>
            <person name="Florea L."/>
            <person name="Folkerts O."/>
            <person name="Groenen M.A."/>
            <person name="Harkins T.T."/>
            <person name="Herrero J."/>
            <person name="Hoffmann S."/>
            <person name="Megens H.J."/>
            <person name="Jiang A."/>
            <person name="de Jong P."/>
            <person name="Kaiser P."/>
            <person name="Kim H."/>
            <person name="Kim K.W."/>
            <person name="Kim S."/>
            <person name="Langenberger D."/>
            <person name="Lee M.K."/>
            <person name="Lee T."/>
            <person name="Mane S."/>
            <person name="Marcais G."/>
            <person name="Marz M."/>
            <person name="McElroy A.P."/>
            <person name="Modise T."/>
            <person name="Nefedov M."/>
            <person name="Notredame C."/>
            <person name="Paton I.R."/>
            <person name="Payne W.S."/>
            <person name="Pertea G."/>
            <person name="Prickett D."/>
            <person name="Puiu D."/>
            <person name="Qioa D."/>
            <person name="Raineri E."/>
            <person name="Ruffier M."/>
            <person name="Salzberg S.L."/>
            <person name="Schatz M.C."/>
            <person name="Scheuring C."/>
            <person name="Schmidt C.J."/>
            <person name="Schroeder S."/>
            <person name="Searle S.M."/>
            <person name="Smith E.J."/>
            <person name="Smith J."/>
            <person name="Sonstegard T.S."/>
            <person name="Stadler P.F."/>
            <person name="Tafer H."/>
            <person name="Tu Z.J."/>
            <person name="Van Tassell C.P."/>
            <person name="Vilella A.J."/>
            <person name="Williams K.P."/>
            <person name="Yorke J.A."/>
            <person name="Zhang L."/>
            <person name="Zhang H.B."/>
            <person name="Zhang X."/>
            <person name="Zhang Y."/>
            <person name="Reed K.M."/>
        </authorList>
    </citation>
    <scope>NUCLEOTIDE SEQUENCE [LARGE SCALE GENOMIC DNA]</scope>
</reference>
<evidence type="ECO:0000256" key="13">
    <source>
        <dbReference type="ARBA" id="ARBA00022837"/>
    </source>
</evidence>
<keyword evidence="14" id="KW-0333">Golgi apparatus</keyword>
<dbReference type="GeneTree" id="ENSGT00390000001927"/>
<dbReference type="GO" id="GO:0005794">
    <property type="term" value="C:Golgi apparatus"/>
    <property type="evidence" value="ECO:0007669"/>
    <property type="project" value="UniProtKB-SubCell"/>
</dbReference>
<dbReference type="GO" id="GO:0003677">
    <property type="term" value="F:DNA binding"/>
    <property type="evidence" value="ECO:0007669"/>
    <property type="project" value="UniProtKB-KW"/>
</dbReference>
<evidence type="ECO:0000256" key="1">
    <source>
        <dbReference type="ARBA" id="ARBA00004170"/>
    </source>
</evidence>
<evidence type="ECO:0000256" key="7">
    <source>
        <dbReference type="ARBA" id="ARBA00022525"/>
    </source>
</evidence>
<dbReference type="InterPro" id="IPR011992">
    <property type="entry name" value="EF-hand-dom_pair"/>
</dbReference>
<evidence type="ECO:0000256" key="5">
    <source>
        <dbReference type="ARBA" id="ARBA00008063"/>
    </source>
</evidence>
<dbReference type="GO" id="GO:0016020">
    <property type="term" value="C:membrane"/>
    <property type="evidence" value="ECO:0007669"/>
    <property type="project" value="UniProtKB-SubCell"/>
</dbReference>
<dbReference type="InterPro" id="IPR018247">
    <property type="entry name" value="EF_Hand_1_Ca_BS"/>
</dbReference>
<evidence type="ECO:0000256" key="9">
    <source>
        <dbReference type="ARBA" id="ARBA00022658"/>
    </source>
</evidence>
<comment type="subcellular location">
    <subcellularLocation>
        <location evidence="2">Cytoplasm</location>
    </subcellularLocation>
    <subcellularLocation>
        <location evidence="3">Golgi apparatus</location>
    </subcellularLocation>
    <subcellularLocation>
        <location evidence="1">Membrane</location>
        <topology evidence="1">Peripheral membrane protein</topology>
    </subcellularLocation>
    <subcellularLocation>
        <location evidence="4">Secreted</location>
    </subcellularLocation>
</comment>
<dbReference type="Proteomes" id="UP000001645">
    <property type="component" value="Chromosome 5"/>
</dbReference>
<proteinExistence type="inferred from homology"/>
<keyword evidence="21" id="KW-1185">Reference proteome</keyword>
<dbReference type="InterPro" id="IPR040250">
    <property type="entry name" value="Nucleobindin"/>
</dbReference>
<evidence type="ECO:0000256" key="16">
    <source>
        <dbReference type="ARBA" id="ARBA00023136"/>
    </source>
</evidence>
<keyword evidence="12" id="KW-0677">Repeat</keyword>
<dbReference type="Pfam" id="PF25434">
    <property type="entry name" value="NUCB1_N"/>
    <property type="match status" value="1"/>
</dbReference>
<dbReference type="Ensembl" id="ENSMGAT00000035135.1">
    <property type="protein sequence ID" value="ENSMGAP00000033687.1"/>
    <property type="gene ID" value="ENSMGAG00000006904.2"/>
</dbReference>
<evidence type="ECO:0000256" key="12">
    <source>
        <dbReference type="ARBA" id="ARBA00022737"/>
    </source>
</evidence>
<comment type="similarity">
    <text evidence="5">Belongs to the nucleobindin family.</text>
</comment>